<protein>
    <recommendedName>
        <fullName evidence="3">histidine kinase</fullName>
        <ecNumber evidence="3">2.7.13.3</ecNumber>
    </recommendedName>
</protein>
<dbReference type="PROSITE" id="PS50885">
    <property type="entry name" value="HAMP"/>
    <property type="match status" value="1"/>
</dbReference>
<evidence type="ECO:0000256" key="7">
    <source>
        <dbReference type="ARBA" id="ARBA00022679"/>
    </source>
</evidence>
<accession>W0VAY6</accession>
<dbReference type="PROSITE" id="PS50109">
    <property type="entry name" value="HIS_KIN"/>
    <property type="match status" value="1"/>
</dbReference>
<keyword evidence="5" id="KW-0997">Cell inner membrane</keyword>
<gene>
    <name evidence="18" type="ORF">GJA_5353</name>
</gene>
<dbReference type="Proteomes" id="UP000027604">
    <property type="component" value="Chromosome I"/>
</dbReference>
<keyword evidence="10" id="KW-0418">Kinase</keyword>
<sequence length="438" mass="47485">MSRRSWSLWPRSLFARLTLILFAGLVLAHALSFSLVAYERSQATTKLMLGYLERDIVSSVALLERLPAAERGDWLARLERMNYQFILGPGVSGPETDDQHGSLVAQAIANAVGTRYPVHANLLPGFGNRLQVHLQLSDGSPLTIDLRLNSMPLAPWVPLLLLVQLALIAACTWLGVRLATRPLAQLAKAADTLGPDLNPARLPEDGPTEVAHAASAFNAMQDRIATYMHERMQILAAISHDLQTPITRMRLRADTMEQGPHSESLQRDLAEMQALVREGLTYARTLHAAAEVPLRIDPDALLESLAFDYLDAGQDVALQGRIGRALTGRPQALRRIMTNLIDNALKYAGAAEVTLQAGPGGQVTISVLDRGAGIPQDQLEAVFQPFYRLEASRNRESGGTGLGLAIARQLALAMNATLALHNRPGGGLEARLTLAPDS</sequence>
<evidence type="ECO:0000313" key="19">
    <source>
        <dbReference type="Proteomes" id="UP000027604"/>
    </source>
</evidence>
<dbReference type="OrthoDB" id="9804645at2"/>
<proteinExistence type="predicted"/>
<name>W0VAY6_9BURK</name>
<evidence type="ECO:0000256" key="14">
    <source>
        <dbReference type="ARBA" id="ARBA00023136"/>
    </source>
</evidence>
<evidence type="ECO:0000256" key="6">
    <source>
        <dbReference type="ARBA" id="ARBA00022553"/>
    </source>
</evidence>
<keyword evidence="7" id="KW-0808">Transferase</keyword>
<dbReference type="GO" id="GO:0005886">
    <property type="term" value="C:plasma membrane"/>
    <property type="evidence" value="ECO:0007669"/>
    <property type="project" value="UniProtKB-SubCell"/>
</dbReference>
<dbReference type="InterPro" id="IPR050980">
    <property type="entry name" value="2C_sensor_his_kinase"/>
</dbReference>
<dbReference type="InterPro" id="IPR003594">
    <property type="entry name" value="HATPase_dom"/>
</dbReference>
<dbReference type="SUPFAM" id="SSF55874">
    <property type="entry name" value="ATPase domain of HSP90 chaperone/DNA topoisomerase II/histidine kinase"/>
    <property type="match status" value="1"/>
</dbReference>
<keyword evidence="8 15" id="KW-0812">Transmembrane</keyword>
<evidence type="ECO:0000256" key="15">
    <source>
        <dbReference type="SAM" id="Phobius"/>
    </source>
</evidence>
<dbReference type="Gene3D" id="1.10.287.130">
    <property type="match status" value="1"/>
</dbReference>
<dbReference type="HOGENOM" id="CLU_000445_89_27_4"/>
<evidence type="ECO:0000313" key="18">
    <source>
        <dbReference type="EMBL" id="CDG85949.1"/>
    </source>
</evidence>
<evidence type="ECO:0000256" key="1">
    <source>
        <dbReference type="ARBA" id="ARBA00000085"/>
    </source>
</evidence>
<evidence type="ECO:0000256" key="4">
    <source>
        <dbReference type="ARBA" id="ARBA00022475"/>
    </source>
</evidence>
<evidence type="ECO:0000256" key="5">
    <source>
        <dbReference type="ARBA" id="ARBA00022519"/>
    </source>
</evidence>
<feature type="domain" description="HAMP" evidence="17">
    <location>
        <begin position="177"/>
        <end position="229"/>
    </location>
</feature>
<dbReference type="EMBL" id="HG322949">
    <property type="protein sequence ID" value="CDG85949.1"/>
    <property type="molecule type" value="Genomic_DNA"/>
</dbReference>
<dbReference type="InterPro" id="IPR036097">
    <property type="entry name" value="HisK_dim/P_sf"/>
</dbReference>
<evidence type="ECO:0000256" key="9">
    <source>
        <dbReference type="ARBA" id="ARBA00022741"/>
    </source>
</evidence>
<dbReference type="SMART" id="SM00304">
    <property type="entry name" value="HAMP"/>
    <property type="match status" value="1"/>
</dbReference>
<dbReference type="InterPro" id="IPR003661">
    <property type="entry name" value="HisK_dim/P_dom"/>
</dbReference>
<comment type="catalytic activity">
    <reaction evidence="1">
        <text>ATP + protein L-histidine = ADP + protein N-phospho-L-histidine.</text>
        <dbReference type="EC" id="2.7.13.3"/>
    </reaction>
</comment>
<dbReference type="InterPro" id="IPR004358">
    <property type="entry name" value="Sig_transdc_His_kin-like_C"/>
</dbReference>
<dbReference type="KEGG" id="jag:GJA_5353"/>
<dbReference type="CDD" id="cd06225">
    <property type="entry name" value="HAMP"/>
    <property type="match status" value="1"/>
</dbReference>
<dbReference type="PRINTS" id="PR00344">
    <property type="entry name" value="BCTRLSENSOR"/>
</dbReference>
<dbReference type="InterPro" id="IPR036890">
    <property type="entry name" value="HATPase_C_sf"/>
</dbReference>
<dbReference type="STRING" id="1349767.GJA_5353"/>
<comment type="subcellular location">
    <subcellularLocation>
        <location evidence="2">Cell inner membrane</location>
        <topology evidence="2">Multi-pass membrane protein</topology>
    </subcellularLocation>
</comment>
<dbReference type="Pfam" id="PF02518">
    <property type="entry name" value="HATPase_c"/>
    <property type="match status" value="1"/>
</dbReference>
<evidence type="ECO:0000259" key="16">
    <source>
        <dbReference type="PROSITE" id="PS50109"/>
    </source>
</evidence>
<dbReference type="GO" id="GO:0005524">
    <property type="term" value="F:ATP binding"/>
    <property type="evidence" value="ECO:0007669"/>
    <property type="project" value="UniProtKB-KW"/>
</dbReference>
<dbReference type="InterPro" id="IPR003660">
    <property type="entry name" value="HAMP_dom"/>
</dbReference>
<dbReference type="SMART" id="SM00387">
    <property type="entry name" value="HATPase_c"/>
    <property type="match status" value="1"/>
</dbReference>
<dbReference type="SMART" id="SM00388">
    <property type="entry name" value="HisKA"/>
    <property type="match status" value="1"/>
</dbReference>
<evidence type="ECO:0000256" key="2">
    <source>
        <dbReference type="ARBA" id="ARBA00004429"/>
    </source>
</evidence>
<evidence type="ECO:0000256" key="12">
    <source>
        <dbReference type="ARBA" id="ARBA00022989"/>
    </source>
</evidence>
<keyword evidence="19" id="KW-1185">Reference proteome</keyword>
<dbReference type="RefSeq" id="WP_038497744.1">
    <property type="nucleotide sequence ID" value="NZ_BCTH01000020.1"/>
</dbReference>
<keyword evidence="14 15" id="KW-0472">Membrane</keyword>
<feature type="transmembrane region" description="Helical" evidence="15">
    <location>
        <begin position="156"/>
        <end position="176"/>
    </location>
</feature>
<dbReference type="PANTHER" id="PTHR44936">
    <property type="entry name" value="SENSOR PROTEIN CREC"/>
    <property type="match status" value="1"/>
</dbReference>
<dbReference type="AlphaFoldDB" id="W0VAY6"/>
<evidence type="ECO:0000259" key="17">
    <source>
        <dbReference type="PROSITE" id="PS50885"/>
    </source>
</evidence>
<evidence type="ECO:0000256" key="8">
    <source>
        <dbReference type="ARBA" id="ARBA00022692"/>
    </source>
</evidence>
<evidence type="ECO:0000256" key="11">
    <source>
        <dbReference type="ARBA" id="ARBA00022840"/>
    </source>
</evidence>
<evidence type="ECO:0000256" key="13">
    <source>
        <dbReference type="ARBA" id="ARBA00023012"/>
    </source>
</evidence>
<dbReference type="PANTHER" id="PTHR44936:SF5">
    <property type="entry name" value="SENSOR HISTIDINE KINASE ENVZ"/>
    <property type="match status" value="1"/>
</dbReference>
<dbReference type="GO" id="GO:0000155">
    <property type="term" value="F:phosphorelay sensor kinase activity"/>
    <property type="evidence" value="ECO:0007669"/>
    <property type="project" value="InterPro"/>
</dbReference>
<evidence type="ECO:0000256" key="10">
    <source>
        <dbReference type="ARBA" id="ARBA00022777"/>
    </source>
</evidence>
<organism evidence="18 19">
    <name type="scientific">Janthinobacterium agaricidamnosum NBRC 102515 = DSM 9628</name>
    <dbReference type="NCBI Taxonomy" id="1349767"/>
    <lineage>
        <taxon>Bacteria</taxon>
        <taxon>Pseudomonadati</taxon>
        <taxon>Pseudomonadota</taxon>
        <taxon>Betaproteobacteria</taxon>
        <taxon>Burkholderiales</taxon>
        <taxon>Oxalobacteraceae</taxon>
        <taxon>Janthinobacterium</taxon>
    </lineage>
</organism>
<dbReference type="PATRIC" id="fig|1349767.4.peg.1947"/>
<dbReference type="eggNOG" id="COG0642">
    <property type="taxonomic scope" value="Bacteria"/>
</dbReference>
<keyword evidence="6" id="KW-0597">Phosphoprotein</keyword>
<keyword evidence="13" id="KW-0902">Two-component regulatory system</keyword>
<keyword evidence="12 15" id="KW-1133">Transmembrane helix</keyword>
<dbReference type="SUPFAM" id="SSF47384">
    <property type="entry name" value="Homodimeric domain of signal transducing histidine kinase"/>
    <property type="match status" value="1"/>
</dbReference>
<dbReference type="CDD" id="cd00082">
    <property type="entry name" value="HisKA"/>
    <property type="match status" value="1"/>
</dbReference>
<keyword evidence="11" id="KW-0067">ATP-binding</keyword>
<dbReference type="Gene3D" id="3.30.565.10">
    <property type="entry name" value="Histidine kinase-like ATPase, C-terminal domain"/>
    <property type="match status" value="1"/>
</dbReference>
<keyword evidence="9" id="KW-0547">Nucleotide-binding</keyword>
<feature type="domain" description="Histidine kinase" evidence="16">
    <location>
        <begin position="237"/>
        <end position="438"/>
    </location>
</feature>
<keyword evidence="4" id="KW-1003">Cell membrane</keyword>
<dbReference type="Pfam" id="PF00672">
    <property type="entry name" value="HAMP"/>
    <property type="match status" value="1"/>
</dbReference>
<dbReference type="EC" id="2.7.13.3" evidence="3"/>
<reference evidence="18 19" key="1">
    <citation type="journal article" date="2015" name="Genome Announc.">
        <title>Genome Sequence of Mushroom Soft-Rot Pathogen Janthinobacterium agaricidamnosum.</title>
        <authorList>
            <person name="Graupner K."/>
            <person name="Lackner G."/>
            <person name="Hertweck C."/>
        </authorList>
    </citation>
    <scope>NUCLEOTIDE SEQUENCE [LARGE SCALE GENOMIC DNA]</scope>
    <source>
        <strain evidence="19">NBRC 102515 / DSM 9628</strain>
    </source>
</reference>
<evidence type="ECO:0000256" key="3">
    <source>
        <dbReference type="ARBA" id="ARBA00012438"/>
    </source>
</evidence>
<dbReference type="CDD" id="cd00075">
    <property type="entry name" value="HATPase"/>
    <property type="match status" value="1"/>
</dbReference>
<dbReference type="InterPro" id="IPR005467">
    <property type="entry name" value="His_kinase_dom"/>
</dbReference>